<dbReference type="OrthoDB" id="5988651at2759"/>
<feature type="region of interest" description="Disordered" evidence="1">
    <location>
        <begin position="1"/>
        <end position="63"/>
    </location>
</feature>
<organism evidence="2">
    <name type="scientific">Mytilinidion resinicola</name>
    <dbReference type="NCBI Taxonomy" id="574789"/>
    <lineage>
        <taxon>Eukaryota</taxon>
        <taxon>Fungi</taxon>
        <taxon>Dikarya</taxon>
        <taxon>Ascomycota</taxon>
        <taxon>Pezizomycotina</taxon>
        <taxon>Dothideomycetes</taxon>
        <taxon>Pleosporomycetidae</taxon>
        <taxon>Mytilinidiales</taxon>
        <taxon>Mytilinidiaceae</taxon>
        <taxon>Mytilinidion</taxon>
    </lineage>
</organism>
<reference evidence="4" key="3">
    <citation type="submission" date="2025-04" db="UniProtKB">
        <authorList>
            <consortium name="RefSeq"/>
        </authorList>
    </citation>
    <scope>IDENTIFICATION</scope>
    <source>
        <strain evidence="4">CBS 304.34</strain>
    </source>
</reference>
<keyword evidence="3" id="KW-1185">Reference proteome</keyword>
<dbReference type="EMBL" id="MU003698">
    <property type="protein sequence ID" value="KAF2811687.1"/>
    <property type="molecule type" value="Genomic_DNA"/>
</dbReference>
<feature type="compositionally biased region" description="Polar residues" evidence="1">
    <location>
        <begin position="52"/>
        <end position="63"/>
    </location>
</feature>
<evidence type="ECO:0000256" key="1">
    <source>
        <dbReference type="SAM" id="MobiDB-lite"/>
    </source>
</evidence>
<dbReference type="RefSeq" id="XP_033578651.1">
    <property type="nucleotide sequence ID" value="XM_033719677.1"/>
</dbReference>
<evidence type="ECO:0000313" key="4">
    <source>
        <dbReference type="RefSeq" id="XP_033578651.1"/>
    </source>
</evidence>
<evidence type="ECO:0000313" key="2">
    <source>
        <dbReference type="EMBL" id="KAF2811687.1"/>
    </source>
</evidence>
<protein>
    <recommendedName>
        <fullName evidence="5">SMP domain-containing protein</fullName>
    </recommendedName>
</protein>
<reference evidence="4" key="2">
    <citation type="submission" date="2020-04" db="EMBL/GenBank/DDBJ databases">
        <authorList>
            <consortium name="NCBI Genome Project"/>
        </authorList>
    </citation>
    <scope>NUCLEOTIDE SEQUENCE</scope>
    <source>
        <strain evidence="4">CBS 304.34</strain>
    </source>
</reference>
<dbReference type="AlphaFoldDB" id="A0A6A6YUR2"/>
<name>A0A6A6YUR2_9PEZI</name>
<gene>
    <name evidence="2 4" type="ORF">BDZ99DRAFT_461691</name>
</gene>
<dbReference type="Proteomes" id="UP000504636">
    <property type="component" value="Unplaced"/>
</dbReference>
<feature type="compositionally biased region" description="Gly residues" evidence="1">
    <location>
        <begin position="7"/>
        <end position="16"/>
    </location>
</feature>
<reference evidence="2 4" key="1">
    <citation type="journal article" date="2020" name="Stud. Mycol.">
        <title>101 Dothideomycetes genomes: a test case for predicting lifestyles and emergence of pathogens.</title>
        <authorList>
            <person name="Haridas S."/>
            <person name="Albert R."/>
            <person name="Binder M."/>
            <person name="Bloem J."/>
            <person name="Labutti K."/>
            <person name="Salamov A."/>
            <person name="Andreopoulos B."/>
            <person name="Baker S."/>
            <person name="Barry K."/>
            <person name="Bills G."/>
            <person name="Bluhm B."/>
            <person name="Cannon C."/>
            <person name="Castanera R."/>
            <person name="Culley D."/>
            <person name="Daum C."/>
            <person name="Ezra D."/>
            <person name="Gonzalez J."/>
            <person name="Henrissat B."/>
            <person name="Kuo A."/>
            <person name="Liang C."/>
            <person name="Lipzen A."/>
            <person name="Lutzoni F."/>
            <person name="Magnuson J."/>
            <person name="Mondo S."/>
            <person name="Nolan M."/>
            <person name="Ohm R."/>
            <person name="Pangilinan J."/>
            <person name="Park H.-J."/>
            <person name="Ramirez L."/>
            <person name="Alfaro M."/>
            <person name="Sun H."/>
            <person name="Tritt A."/>
            <person name="Yoshinaga Y."/>
            <person name="Zwiers L.-H."/>
            <person name="Turgeon B."/>
            <person name="Goodwin S."/>
            <person name="Spatafora J."/>
            <person name="Crous P."/>
            <person name="Grigoriev I."/>
        </authorList>
    </citation>
    <scope>NUCLEOTIDE SEQUENCE</scope>
    <source>
        <strain evidence="2 4">CBS 304.34</strain>
    </source>
</reference>
<evidence type="ECO:0000313" key="3">
    <source>
        <dbReference type="Proteomes" id="UP000504636"/>
    </source>
</evidence>
<evidence type="ECO:0008006" key="5">
    <source>
        <dbReference type="Google" id="ProtNLM"/>
    </source>
</evidence>
<dbReference type="GeneID" id="54460570"/>
<proteinExistence type="predicted"/>
<accession>A0A6A6YUR2</accession>
<sequence>MSPLGNDGKGNAGGGEKTAMTKGDSARIQSAQAKSGNDLGFARRAQSAADKSANQAAGQGTKK</sequence>